<comment type="caution">
    <text evidence="1">The sequence shown here is derived from an EMBL/GenBank/DDBJ whole genome shotgun (WGS) entry which is preliminary data.</text>
</comment>
<dbReference type="Proteomes" id="UP001597314">
    <property type="component" value="Unassembled WGS sequence"/>
</dbReference>
<name>A0ABW5AG28_9BRAD</name>
<reference evidence="2" key="1">
    <citation type="journal article" date="2019" name="Int. J. Syst. Evol. Microbiol.">
        <title>The Global Catalogue of Microorganisms (GCM) 10K type strain sequencing project: providing services to taxonomists for standard genome sequencing and annotation.</title>
        <authorList>
            <consortium name="The Broad Institute Genomics Platform"/>
            <consortium name="The Broad Institute Genome Sequencing Center for Infectious Disease"/>
            <person name="Wu L."/>
            <person name="Ma J."/>
        </authorList>
    </citation>
    <scope>NUCLEOTIDE SEQUENCE [LARGE SCALE GENOMIC DNA]</scope>
    <source>
        <strain evidence="2">CGMCC 1.6774</strain>
    </source>
</reference>
<gene>
    <name evidence="1" type="ORF">ACFSOX_07030</name>
</gene>
<dbReference type="RefSeq" id="WP_378477083.1">
    <property type="nucleotide sequence ID" value="NZ_JBHUIW010000005.1"/>
</dbReference>
<keyword evidence="2" id="KW-1185">Reference proteome</keyword>
<sequence length="51" mass="4904">MASDELARVGQGDALHAAFARGATGTGRGIEIIDGGPRAAAAPAVATGRGD</sequence>
<evidence type="ECO:0000313" key="1">
    <source>
        <dbReference type="EMBL" id="MFD2181899.1"/>
    </source>
</evidence>
<proteinExistence type="predicted"/>
<dbReference type="EMBL" id="JBHUIW010000005">
    <property type="protein sequence ID" value="MFD2181899.1"/>
    <property type="molecule type" value="Genomic_DNA"/>
</dbReference>
<evidence type="ECO:0000313" key="2">
    <source>
        <dbReference type="Proteomes" id="UP001597314"/>
    </source>
</evidence>
<protein>
    <submittedName>
        <fullName evidence="1">Uncharacterized protein</fullName>
    </submittedName>
</protein>
<accession>A0ABW5AG28</accession>
<organism evidence="1 2">
    <name type="scientific">Rhodoplanes azumiensis</name>
    <dbReference type="NCBI Taxonomy" id="1897628"/>
    <lineage>
        <taxon>Bacteria</taxon>
        <taxon>Pseudomonadati</taxon>
        <taxon>Pseudomonadota</taxon>
        <taxon>Alphaproteobacteria</taxon>
        <taxon>Hyphomicrobiales</taxon>
        <taxon>Nitrobacteraceae</taxon>
        <taxon>Rhodoplanes</taxon>
    </lineage>
</organism>